<accession>A0A3B0V6H6</accession>
<protein>
    <recommendedName>
        <fullName evidence="2">DUF393 domain-containing protein</fullName>
    </recommendedName>
</protein>
<evidence type="ECO:0008006" key="2">
    <source>
        <dbReference type="Google" id="ProtNLM"/>
    </source>
</evidence>
<dbReference type="InterPro" id="IPR007263">
    <property type="entry name" value="DCC1-like"/>
</dbReference>
<evidence type="ECO:0000313" key="1">
    <source>
        <dbReference type="EMBL" id="VAW38561.1"/>
    </source>
</evidence>
<dbReference type="EMBL" id="UOEU01000709">
    <property type="protein sequence ID" value="VAW38561.1"/>
    <property type="molecule type" value="Genomic_DNA"/>
</dbReference>
<dbReference type="AlphaFoldDB" id="A0A3B0V6H6"/>
<name>A0A3B0V6H6_9ZZZZ</name>
<gene>
    <name evidence="1" type="ORF">MNBD_CHLOROFLEXI01-1623</name>
</gene>
<dbReference type="GO" id="GO:0015035">
    <property type="term" value="F:protein-disulfide reductase activity"/>
    <property type="evidence" value="ECO:0007669"/>
    <property type="project" value="InterPro"/>
</dbReference>
<proteinExistence type="predicted"/>
<sequence length="89" mass="10241">MAALGLTDEDGMTQVWFVDADGKLTGGAEAINRALRYCWWLRPFTTLYSLPGIKQLQDWVYRWVAQNRYRMPGSTPQCELPSQEVQSKK</sequence>
<dbReference type="Pfam" id="PF04134">
    <property type="entry name" value="DCC1-like"/>
    <property type="match status" value="1"/>
</dbReference>
<reference evidence="1" key="1">
    <citation type="submission" date="2018-06" db="EMBL/GenBank/DDBJ databases">
        <authorList>
            <person name="Zhirakovskaya E."/>
        </authorList>
    </citation>
    <scope>NUCLEOTIDE SEQUENCE</scope>
</reference>
<organism evidence="1">
    <name type="scientific">hydrothermal vent metagenome</name>
    <dbReference type="NCBI Taxonomy" id="652676"/>
    <lineage>
        <taxon>unclassified sequences</taxon>
        <taxon>metagenomes</taxon>
        <taxon>ecological metagenomes</taxon>
    </lineage>
</organism>